<proteinExistence type="predicted"/>
<keyword evidence="2" id="KW-1185">Reference proteome</keyword>
<dbReference type="Proteomes" id="UP000790347">
    <property type="component" value="Unassembled WGS sequence"/>
</dbReference>
<dbReference type="EMBL" id="ASGP02000003">
    <property type="protein sequence ID" value="KAH9515848.1"/>
    <property type="molecule type" value="Genomic_DNA"/>
</dbReference>
<reference evidence="1" key="2">
    <citation type="journal article" date="2022" name="Res Sq">
        <title>Comparative Genomics Reveals Insights into the Divergent Evolution of Astigmatic Mites and Household Pest Adaptations.</title>
        <authorList>
            <person name="Xiong Q."/>
            <person name="Wan A.T.-Y."/>
            <person name="Liu X.-Y."/>
            <person name="Fung C.S.-H."/>
            <person name="Xiao X."/>
            <person name="Malainual N."/>
            <person name="Hou J."/>
            <person name="Wang L."/>
            <person name="Wang M."/>
            <person name="Yang K."/>
            <person name="Cui Y."/>
            <person name="Leung E."/>
            <person name="Nong W."/>
            <person name="Shin S.-K."/>
            <person name="Au S."/>
            <person name="Jeong K.Y."/>
            <person name="Chew F.T."/>
            <person name="Hui J."/>
            <person name="Leung T.F."/>
            <person name="Tungtrongchitr A."/>
            <person name="Zhong N."/>
            <person name="Liu Z."/>
            <person name="Tsui S."/>
        </authorList>
    </citation>
    <scope>NUCLEOTIDE SEQUENCE</scope>
    <source>
        <strain evidence="1">Derf</strain>
        <tissue evidence="1">Whole organism</tissue>
    </source>
</reference>
<sequence>MSECCFILLICFSHEYCNSFCMSTFATLKIHYSYWPKIVISFQIDRNFSLYIDLRLKLDS</sequence>
<dbReference type="AlphaFoldDB" id="A0A922L286"/>
<protein>
    <submittedName>
        <fullName evidence="1">Uncharacterized protein</fullName>
    </submittedName>
</protein>
<evidence type="ECO:0000313" key="1">
    <source>
        <dbReference type="EMBL" id="KAH9515848.1"/>
    </source>
</evidence>
<reference evidence="1" key="1">
    <citation type="submission" date="2013-05" db="EMBL/GenBank/DDBJ databases">
        <authorList>
            <person name="Yim A.K.Y."/>
            <person name="Chan T.F."/>
            <person name="Ji K.M."/>
            <person name="Liu X.Y."/>
            <person name="Zhou J.W."/>
            <person name="Li R.Q."/>
            <person name="Yang K.Y."/>
            <person name="Li J."/>
            <person name="Li M."/>
            <person name="Law P.T.W."/>
            <person name="Wu Y.L."/>
            <person name="Cai Z.L."/>
            <person name="Qin H."/>
            <person name="Bao Y."/>
            <person name="Leung R.K.K."/>
            <person name="Ng P.K.S."/>
            <person name="Zou J."/>
            <person name="Zhong X.J."/>
            <person name="Ran P.X."/>
            <person name="Zhong N.S."/>
            <person name="Liu Z.G."/>
            <person name="Tsui S.K.W."/>
        </authorList>
    </citation>
    <scope>NUCLEOTIDE SEQUENCE</scope>
    <source>
        <strain evidence="1">Derf</strain>
        <tissue evidence="1">Whole organism</tissue>
    </source>
</reference>
<evidence type="ECO:0000313" key="2">
    <source>
        <dbReference type="Proteomes" id="UP000790347"/>
    </source>
</evidence>
<name>A0A922L286_DERFA</name>
<comment type="caution">
    <text evidence="1">The sequence shown here is derived from an EMBL/GenBank/DDBJ whole genome shotgun (WGS) entry which is preliminary data.</text>
</comment>
<organism evidence="1 2">
    <name type="scientific">Dermatophagoides farinae</name>
    <name type="common">American house dust mite</name>
    <dbReference type="NCBI Taxonomy" id="6954"/>
    <lineage>
        <taxon>Eukaryota</taxon>
        <taxon>Metazoa</taxon>
        <taxon>Ecdysozoa</taxon>
        <taxon>Arthropoda</taxon>
        <taxon>Chelicerata</taxon>
        <taxon>Arachnida</taxon>
        <taxon>Acari</taxon>
        <taxon>Acariformes</taxon>
        <taxon>Sarcoptiformes</taxon>
        <taxon>Astigmata</taxon>
        <taxon>Psoroptidia</taxon>
        <taxon>Analgoidea</taxon>
        <taxon>Pyroglyphidae</taxon>
        <taxon>Dermatophagoidinae</taxon>
        <taxon>Dermatophagoides</taxon>
    </lineage>
</organism>
<accession>A0A922L286</accession>
<gene>
    <name evidence="1" type="ORF">DERF_006622</name>
</gene>